<protein>
    <submittedName>
        <fullName evidence="4">Ankyrin repeat-containing domain protein</fullName>
    </submittedName>
</protein>
<dbReference type="InterPro" id="IPR002110">
    <property type="entry name" value="Ankyrin_rpt"/>
</dbReference>
<dbReference type="EMBL" id="JBFXLS010000013">
    <property type="protein sequence ID" value="KAL2830321.1"/>
    <property type="molecule type" value="Genomic_DNA"/>
</dbReference>
<accession>A0ABR4IRN2</accession>
<keyword evidence="1" id="KW-0677">Repeat</keyword>
<proteinExistence type="predicted"/>
<dbReference type="PROSITE" id="PS50088">
    <property type="entry name" value="ANK_REPEAT"/>
    <property type="match status" value="1"/>
</dbReference>
<dbReference type="InterPro" id="IPR036770">
    <property type="entry name" value="Ankyrin_rpt-contain_sf"/>
</dbReference>
<keyword evidence="2 3" id="KW-0040">ANK repeat</keyword>
<dbReference type="SMART" id="SM00248">
    <property type="entry name" value="ANK"/>
    <property type="match status" value="3"/>
</dbReference>
<dbReference type="PANTHER" id="PTHR24198">
    <property type="entry name" value="ANKYRIN REPEAT AND PROTEIN KINASE DOMAIN-CONTAINING PROTEIN"/>
    <property type="match status" value="1"/>
</dbReference>
<reference evidence="4 5" key="1">
    <citation type="submission" date="2024-07" db="EMBL/GenBank/DDBJ databases">
        <title>Section-level genome sequencing and comparative genomics of Aspergillus sections Usti and Cavernicolus.</title>
        <authorList>
            <consortium name="Lawrence Berkeley National Laboratory"/>
            <person name="Nybo J.L."/>
            <person name="Vesth T.C."/>
            <person name="Theobald S."/>
            <person name="Frisvad J.C."/>
            <person name="Larsen T.O."/>
            <person name="Kjaerboelling I."/>
            <person name="Rothschild-Mancinelli K."/>
            <person name="Lyhne E.K."/>
            <person name="Kogle M.E."/>
            <person name="Barry K."/>
            <person name="Clum A."/>
            <person name="Na H."/>
            <person name="Ledsgaard L."/>
            <person name="Lin J."/>
            <person name="Lipzen A."/>
            <person name="Kuo A."/>
            <person name="Riley R."/>
            <person name="Mondo S."/>
            <person name="LaButti K."/>
            <person name="Haridas S."/>
            <person name="Pangalinan J."/>
            <person name="Salamov A.A."/>
            <person name="Simmons B.A."/>
            <person name="Magnuson J.K."/>
            <person name="Chen J."/>
            <person name="Drula E."/>
            <person name="Henrissat B."/>
            <person name="Wiebenga A."/>
            <person name="Lubbers R.J."/>
            <person name="Gomes A.C."/>
            <person name="Makela M.R."/>
            <person name="Stajich J."/>
            <person name="Grigoriev I.V."/>
            <person name="Mortensen U.H."/>
            <person name="De vries R.P."/>
            <person name="Baker S.E."/>
            <person name="Andersen M.R."/>
        </authorList>
    </citation>
    <scope>NUCLEOTIDE SEQUENCE [LARGE SCALE GENOMIC DNA]</scope>
    <source>
        <strain evidence="4 5">CBS 600.67</strain>
    </source>
</reference>
<evidence type="ECO:0000256" key="1">
    <source>
        <dbReference type="ARBA" id="ARBA00022737"/>
    </source>
</evidence>
<dbReference type="PANTHER" id="PTHR24198:SF165">
    <property type="entry name" value="ANKYRIN REPEAT-CONTAINING PROTEIN-RELATED"/>
    <property type="match status" value="1"/>
</dbReference>
<dbReference type="Proteomes" id="UP001610335">
    <property type="component" value="Unassembled WGS sequence"/>
</dbReference>
<name>A0ABR4IRN2_9EURO</name>
<evidence type="ECO:0000256" key="2">
    <source>
        <dbReference type="ARBA" id="ARBA00023043"/>
    </source>
</evidence>
<evidence type="ECO:0000313" key="4">
    <source>
        <dbReference type="EMBL" id="KAL2830321.1"/>
    </source>
</evidence>
<keyword evidence="5" id="KW-1185">Reference proteome</keyword>
<dbReference type="Pfam" id="PF12796">
    <property type="entry name" value="Ank_2"/>
    <property type="match status" value="1"/>
</dbReference>
<sequence>MVVLMLDAGVDVQFPCVPYENAREMPLFVAVNNSCVDVMKELLRRGANPNSYASVLMKGSRRTTYPLHCAVKMTNLKAVDILLQNRAAVNTRDGFGKTPLEIAGQVALDNPQLSNNLLEIIRLLRRKGGIMGTWMRFKLKGLKRSSRDSILSALGSEISN</sequence>
<dbReference type="Gene3D" id="1.25.40.20">
    <property type="entry name" value="Ankyrin repeat-containing domain"/>
    <property type="match status" value="1"/>
</dbReference>
<gene>
    <name evidence="4" type="ORF">BDW59DRAFT_141419</name>
</gene>
<comment type="caution">
    <text evidence="4">The sequence shown here is derived from an EMBL/GenBank/DDBJ whole genome shotgun (WGS) entry which is preliminary data.</text>
</comment>
<dbReference type="SUPFAM" id="SSF48403">
    <property type="entry name" value="Ankyrin repeat"/>
    <property type="match status" value="1"/>
</dbReference>
<organism evidence="4 5">
    <name type="scientific">Aspergillus cavernicola</name>
    <dbReference type="NCBI Taxonomy" id="176166"/>
    <lineage>
        <taxon>Eukaryota</taxon>
        <taxon>Fungi</taxon>
        <taxon>Dikarya</taxon>
        <taxon>Ascomycota</taxon>
        <taxon>Pezizomycotina</taxon>
        <taxon>Eurotiomycetes</taxon>
        <taxon>Eurotiomycetidae</taxon>
        <taxon>Eurotiales</taxon>
        <taxon>Aspergillaceae</taxon>
        <taxon>Aspergillus</taxon>
        <taxon>Aspergillus subgen. Nidulantes</taxon>
    </lineage>
</organism>
<evidence type="ECO:0000256" key="3">
    <source>
        <dbReference type="PROSITE-ProRule" id="PRU00023"/>
    </source>
</evidence>
<feature type="repeat" description="ANK" evidence="3">
    <location>
        <begin position="62"/>
        <end position="94"/>
    </location>
</feature>
<evidence type="ECO:0000313" key="5">
    <source>
        <dbReference type="Proteomes" id="UP001610335"/>
    </source>
</evidence>